<dbReference type="EMBL" id="JABFCZ010000005">
    <property type="protein sequence ID" value="MBD1545661.1"/>
    <property type="molecule type" value="Genomic_DNA"/>
</dbReference>
<protein>
    <submittedName>
        <fullName evidence="1">DUF2478 domain-containing protein</fullName>
    </submittedName>
</protein>
<dbReference type="Pfam" id="PF10649">
    <property type="entry name" value="DUF2478"/>
    <property type="match status" value="1"/>
</dbReference>
<organism evidence="1 2">
    <name type="scientific">Roseibium aggregatum</name>
    <dbReference type="NCBI Taxonomy" id="187304"/>
    <lineage>
        <taxon>Bacteria</taxon>
        <taxon>Pseudomonadati</taxon>
        <taxon>Pseudomonadota</taxon>
        <taxon>Alphaproteobacteria</taxon>
        <taxon>Hyphomicrobiales</taxon>
        <taxon>Stappiaceae</taxon>
        <taxon>Roseibium</taxon>
    </lineage>
</organism>
<dbReference type="AlphaFoldDB" id="A0A926S4Q9"/>
<gene>
    <name evidence="1" type="ORF">HK439_05265</name>
</gene>
<dbReference type="InterPro" id="IPR018912">
    <property type="entry name" value="DUF2478"/>
</dbReference>
<comment type="caution">
    <text evidence="1">The sequence shown here is derived from an EMBL/GenBank/DDBJ whole genome shotgun (WGS) entry which is preliminary data.</text>
</comment>
<proteinExistence type="predicted"/>
<evidence type="ECO:0000313" key="1">
    <source>
        <dbReference type="EMBL" id="MBD1545661.1"/>
    </source>
</evidence>
<dbReference type="RefSeq" id="WP_190290337.1">
    <property type="nucleotide sequence ID" value="NZ_JABFCZ010000005.1"/>
</dbReference>
<dbReference type="Proteomes" id="UP000598467">
    <property type="component" value="Unassembled WGS sequence"/>
</dbReference>
<reference evidence="1" key="1">
    <citation type="submission" date="2020-05" db="EMBL/GenBank/DDBJ databases">
        <title>Identification of trans-AT polyketide cluster in two marine bacteria, producers of a novel glutaramide-containing polyketide sesbanimide D and analogs.</title>
        <authorList>
            <person name="Kacar D."/>
            <person name="Rodriguez P."/>
            <person name="Canedo L."/>
            <person name="Gonzalez E."/>
            <person name="Galan B."/>
            <person name="De La Calle F."/>
            <person name="Garcia J.L."/>
        </authorList>
    </citation>
    <scope>NUCLEOTIDE SEQUENCE</scope>
    <source>
        <strain evidence="1">PHM038</strain>
    </source>
</reference>
<accession>A0A926S4Q9</accession>
<evidence type="ECO:0000313" key="2">
    <source>
        <dbReference type="Proteomes" id="UP000598467"/>
    </source>
</evidence>
<sequence length="184" mass="19744">MSLPQGSDQSRLPLAGIVFKSKDPVNSLLEDVSRTLAARGLNLAGVLQQAVVPEGRTEKNVCLSSLRGSWQMPVLQDRGQHAQGCRLDPHAITDVAGRLSADLEAGADILIVNRFGRAESEGYGLRQVLEQAVCAGIPVLLAVREDYVSAWEEFHGGMGELLPLDRDAILSWCDAVCEAVKSPA</sequence>
<name>A0A926S4Q9_9HYPH</name>